<sequence length="117" mass="12111">MARKARSKPKSEDNQPDEGATAAAETGNQPQQAGAHEAPAAQDARGPSDAGAAQTGAVPTEPEGGEVKAIVVVGPRQGRRRAGRRFTPEPVTIPLEELSLRELAALRADPLLNVSGD</sequence>
<dbReference type="EMBL" id="JASNJE010000005">
    <property type="protein sequence ID" value="MDK3072765.1"/>
    <property type="molecule type" value="Genomic_DNA"/>
</dbReference>
<organism evidence="2 3">
    <name type="scientific">Sedimentitalea xiamensis</name>
    <dbReference type="NCBI Taxonomy" id="3050037"/>
    <lineage>
        <taxon>Bacteria</taxon>
        <taxon>Pseudomonadati</taxon>
        <taxon>Pseudomonadota</taxon>
        <taxon>Alphaproteobacteria</taxon>
        <taxon>Rhodobacterales</taxon>
        <taxon>Paracoccaceae</taxon>
        <taxon>Sedimentitalea</taxon>
    </lineage>
</organism>
<reference evidence="2 3" key="1">
    <citation type="submission" date="2023-05" db="EMBL/GenBank/DDBJ databases">
        <title>Sedimentitalea sp. nov. JM2-8.</title>
        <authorList>
            <person name="Huang J."/>
        </authorList>
    </citation>
    <scope>NUCLEOTIDE SEQUENCE [LARGE SCALE GENOMIC DNA]</scope>
    <source>
        <strain evidence="2 3">JM2-8</strain>
    </source>
</reference>
<dbReference type="SUPFAM" id="SSF160059">
    <property type="entry name" value="PriA/YqbF domain"/>
    <property type="match status" value="1"/>
</dbReference>
<protein>
    <recommendedName>
        <fullName evidence="4">Mu-like prophage FluMu N-terminal domain-containing protein</fullName>
    </recommendedName>
</protein>
<keyword evidence="3" id="KW-1185">Reference proteome</keyword>
<name>A0ABT7FCH8_9RHOB</name>
<evidence type="ECO:0008006" key="4">
    <source>
        <dbReference type="Google" id="ProtNLM"/>
    </source>
</evidence>
<dbReference type="Proteomes" id="UP001227126">
    <property type="component" value="Unassembled WGS sequence"/>
</dbReference>
<proteinExistence type="predicted"/>
<feature type="region of interest" description="Disordered" evidence="1">
    <location>
        <begin position="1"/>
        <end position="69"/>
    </location>
</feature>
<evidence type="ECO:0000256" key="1">
    <source>
        <dbReference type="SAM" id="MobiDB-lite"/>
    </source>
</evidence>
<comment type="caution">
    <text evidence="2">The sequence shown here is derived from an EMBL/GenBank/DDBJ whole genome shotgun (WGS) entry which is preliminary data.</text>
</comment>
<dbReference type="Gene3D" id="3.40.5.80">
    <property type="match status" value="1"/>
</dbReference>
<evidence type="ECO:0000313" key="2">
    <source>
        <dbReference type="EMBL" id="MDK3072765.1"/>
    </source>
</evidence>
<accession>A0ABT7FCH8</accession>
<dbReference type="RefSeq" id="WP_284484700.1">
    <property type="nucleotide sequence ID" value="NZ_JASNJE010000005.1"/>
</dbReference>
<gene>
    <name evidence="2" type="ORF">QO034_06555</name>
</gene>
<evidence type="ECO:0000313" key="3">
    <source>
        <dbReference type="Proteomes" id="UP001227126"/>
    </source>
</evidence>